<gene>
    <name evidence="5" type="ORF">A0127_06255</name>
</gene>
<name>A0A142CVK0_9EURY</name>
<dbReference type="InterPro" id="IPR001208">
    <property type="entry name" value="MCM_dom"/>
</dbReference>
<evidence type="ECO:0000256" key="1">
    <source>
        <dbReference type="ARBA" id="ARBA00022741"/>
    </source>
</evidence>
<evidence type="ECO:0000313" key="6">
    <source>
        <dbReference type="Proteomes" id="UP000073604"/>
    </source>
</evidence>
<dbReference type="GO" id="GO:0003677">
    <property type="term" value="F:DNA binding"/>
    <property type="evidence" value="ECO:0007669"/>
    <property type="project" value="InterPro"/>
</dbReference>
<dbReference type="InterPro" id="IPR027417">
    <property type="entry name" value="P-loop_NTPase"/>
</dbReference>
<dbReference type="GO" id="GO:0005524">
    <property type="term" value="F:ATP binding"/>
    <property type="evidence" value="ECO:0007669"/>
    <property type="project" value="UniProtKB-KW"/>
</dbReference>
<feature type="domain" description="MCM C-terminal AAA(+) ATPase" evidence="4">
    <location>
        <begin position="378"/>
        <end position="528"/>
    </location>
</feature>
<dbReference type="Gene3D" id="3.40.50.300">
    <property type="entry name" value="P-loop containing nucleotide triphosphate hydrolases"/>
    <property type="match status" value="1"/>
</dbReference>
<dbReference type="Proteomes" id="UP000073604">
    <property type="component" value="Chromosome"/>
</dbReference>
<evidence type="ECO:0000259" key="4">
    <source>
        <dbReference type="Pfam" id="PF00493"/>
    </source>
</evidence>
<organism evidence="5 6">
    <name type="scientific">Thermococcus peptonophilus</name>
    <dbReference type="NCBI Taxonomy" id="53952"/>
    <lineage>
        <taxon>Archaea</taxon>
        <taxon>Methanobacteriati</taxon>
        <taxon>Methanobacteriota</taxon>
        <taxon>Thermococci</taxon>
        <taxon>Thermococcales</taxon>
        <taxon>Thermococcaceae</taxon>
        <taxon>Thermococcus</taxon>
    </lineage>
</organism>
<dbReference type="SUPFAM" id="SSF52540">
    <property type="entry name" value="P-loop containing nucleoside triphosphate hydrolases"/>
    <property type="match status" value="1"/>
</dbReference>
<evidence type="ECO:0000313" key="5">
    <source>
        <dbReference type="EMBL" id="AMQ18802.1"/>
    </source>
</evidence>
<dbReference type="GeneID" id="27140133"/>
<sequence>MAVSTIKAIEEFKKNTEKALQLIEMLDDIKETVETADEIIVRYKQIENILTQLKEKIEDTLTVMDFDEQTILTNVEVFSDVVKLYNSNNKLLQEIFRPSKEVAEKIELIKNTVRDFEFDITGFIRYYTTEKIGGVETLTEEDFTYTDADTNMYIVAHYKYYGSNKAGIVYIEPLLDEYKRLYPLDFDVIIDNVLRKYPTIDTIKFKLENVKAITLTEYNKNRKLYLYKPVKIKGTLISLNRGITELYIRAKVVKGSGVNRTKMIAYNLPPQPKLFDSETGQMLRILKKDLDNVKMGIVSFKITDENNEITAMTYSSNLDILIENLGAEMEFWGIIYEQQTDNASAVAEEIFFVTDIKPAEEEMAKLSNKEKQEVEEFLKRFNNGEELLDWMIDNYAPRIKYRKKRDFVWRLKLIHLILAQNSWLNNIEMLHTLILSRPGVGKTTLALYYLPHISKRWKYADRSRMTIPGLLGGYDQVAKETRVGALKSADRGVMVIDEVDKFRNVDKDIIIALNTVMSNGHVSITIGNSSRSLDYQTRPNIMLLGNYSSGKLKKQLEYATDEFEKEKLKEEFIAKEMMEITQHISTFDRIAILDTDIFEYTADSEKEANLLFDSWFESKEEAENEEPTERELRLLKLIRNIMIYNANYIDKKKLRESIKKFKAEIASFIANEELKEEKHRLSNNLMRLIEVIAVLKGEQEVGRETVELAFTLASISRKYKQIYSLKTEELEEYVEEFIEEKIIRELPADGIDVETARRKFRESLSISKFTEIERKELMKLFDTMLREFAQRSEIEIKDNNIRIGQKRLSEALRKLLQYYDSLAIKKKSIGEYYYDIQELADQLKVSSQVALELLKLIAIDDIKRTSIKVDGEVRYVYHVEIDTEKVKDMLNKNAYKNILLNFFI</sequence>
<feature type="coiled-coil region" evidence="3">
    <location>
        <begin position="36"/>
        <end position="63"/>
    </location>
</feature>
<protein>
    <recommendedName>
        <fullName evidence="4">MCM C-terminal AAA(+) ATPase domain-containing protein</fullName>
    </recommendedName>
</protein>
<proteinExistence type="predicted"/>
<accession>A0A142CVK0</accession>
<feature type="coiled-coil region" evidence="3">
    <location>
        <begin position="651"/>
        <end position="691"/>
    </location>
</feature>
<dbReference type="EMBL" id="CP014750">
    <property type="protein sequence ID" value="AMQ18802.1"/>
    <property type="molecule type" value="Genomic_DNA"/>
</dbReference>
<keyword evidence="1" id="KW-0547">Nucleotide-binding</keyword>
<keyword evidence="2" id="KW-0067">ATP-binding</keyword>
<dbReference type="Pfam" id="PF00493">
    <property type="entry name" value="MCM"/>
    <property type="match status" value="1"/>
</dbReference>
<reference evidence="6" key="1">
    <citation type="submission" date="2016-03" db="EMBL/GenBank/DDBJ databases">
        <authorList>
            <person name="Oger P.M."/>
        </authorList>
    </citation>
    <scope>NUCLEOTIDE SEQUENCE [LARGE SCALE GENOMIC DNA]</scope>
    <source>
        <strain evidence="6">OG-1</strain>
    </source>
</reference>
<evidence type="ECO:0000256" key="3">
    <source>
        <dbReference type="SAM" id="Coils"/>
    </source>
</evidence>
<evidence type="ECO:0000256" key="2">
    <source>
        <dbReference type="ARBA" id="ARBA00022840"/>
    </source>
</evidence>
<dbReference type="AlphaFoldDB" id="A0A142CVK0"/>
<dbReference type="KEGG" id="tpep:A0127_06255"/>
<dbReference type="RefSeq" id="WP_062389378.1">
    <property type="nucleotide sequence ID" value="NZ_CP014750.1"/>
</dbReference>
<keyword evidence="6" id="KW-1185">Reference proteome</keyword>
<keyword evidence="3" id="KW-0175">Coiled coil</keyword>
<dbReference type="STRING" id="53952.A0127_06255"/>